<evidence type="ECO:0000313" key="6">
    <source>
        <dbReference type="EMBL" id="OAA55172.1"/>
    </source>
</evidence>
<dbReference type="STRING" id="1081104.A0A167N638"/>
<feature type="domain" description="Nephrocystin 3-like N-terminal" evidence="5">
    <location>
        <begin position="357"/>
        <end position="481"/>
    </location>
</feature>
<feature type="domain" description="DUF7708" evidence="4">
    <location>
        <begin position="176"/>
        <end position="306"/>
    </location>
</feature>
<dbReference type="SMART" id="SM00248">
    <property type="entry name" value="ANK"/>
    <property type="match status" value="6"/>
</dbReference>
<dbReference type="InterPro" id="IPR056884">
    <property type="entry name" value="NPHP3-like_N"/>
</dbReference>
<dbReference type="InterPro" id="IPR054471">
    <property type="entry name" value="GPIID_WHD"/>
</dbReference>
<gene>
    <name evidence="6" type="ORF">ISF_08093</name>
</gene>
<feature type="repeat" description="ANK" evidence="2">
    <location>
        <begin position="969"/>
        <end position="1001"/>
    </location>
</feature>
<dbReference type="PROSITE" id="PS50088">
    <property type="entry name" value="ANK_REPEAT"/>
    <property type="match status" value="5"/>
</dbReference>
<dbReference type="RefSeq" id="XP_018701182.1">
    <property type="nucleotide sequence ID" value="XM_018851696.1"/>
</dbReference>
<dbReference type="Proteomes" id="UP000076744">
    <property type="component" value="Unassembled WGS sequence"/>
</dbReference>
<dbReference type="InterPro" id="IPR002110">
    <property type="entry name" value="Ankyrin_rpt"/>
</dbReference>
<dbReference type="InterPro" id="IPR036770">
    <property type="entry name" value="Ankyrin_rpt-contain_sf"/>
</dbReference>
<dbReference type="OrthoDB" id="7464126at2759"/>
<feature type="repeat" description="ANK" evidence="2">
    <location>
        <begin position="1003"/>
        <end position="1035"/>
    </location>
</feature>
<dbReference type="InterPro" id="IPR056125">
    <property type="entry name" value="DUF7708"/>
</dbReference>
<evidence type="ECO:0000256" key="2">
    <source>
        <dbReference type="PROSITE-ProRule" id="PRU00023"/>
    </source>
</evidence>
<evidence type="ECO:0000259" key="4">
    <source>
        <dbReference type="Pfam" id="PF24809"/>
    </source>
</evidence>
<dbReference type="Pfam" id="PF24883">
    <property type="entry name" value="NPHP3_N"/>
    <property type="match status" value="1"/>
</dbReference>
<evidence type="ECO:0000313" key="7">
    <source>
        <dbReference type="Proteomes" id="UP000076744"/>
    </source>
</evidence>
<sequence length="1168" mass="128824">MLPSIPAASGDADDGRAGFPPAYPGGRLFGHATLASGGGGKLAAPLFPDRCIPAVASRSWPLPALLCISQQGYPARCKFAKTCHFDKIANHSKASDGMDLAVLPSAAGSASPDPQAALQQAVDDFRGILTDQQRRKLSQLGAICDADTVFIFMSQLDHENRAVRPGVASRFYSVLRCVQTFSSVVETFVASHPEIAALVWGSFKMTMLIAVNFTSYFEALSSLFMTVKNQCPLFAEYQALYPTSTRLQTALCDFHAAIIRCCKHVVEVLQRSWTQLLKKAIFQSFQDEMKADMQSIQTKGADVKEEIFLAAARAQRDDEALQGKERKVASQIGSGKSVLWFVFRLCPVFQCSLRRGSSNVVNHIFRNKGRDEQASFFFVERGKSESLEAETMIRSLIRQFIDPKAMPEYVYNELCRLDRAIFIKLDTWIDLLREIVQQPTTFYIIIDGLDECETVERREILHALSLFATAASNLRVFLSSRDSVHLDLGGGSLNMQRISMAGDCLTADIRSYVEQSIQERLQREELAFGDTELLAEVNDALTLHADGMFLWVTFLIDEICAANCDDEVRQSLRRLPKNLEETFARALWRILSRSRHPELVQKAFQWVAVARRPLTLDELREAISIEIGQKSWRRERIPQNINRIVVWSENLLHLTEEEPIQVQFAHASIRDFITGEATSPQLSKFHANVAEADHFAGEICVTYLSFSDFTKSIARRQRPIHVKPADITAAVLSQEPKMAHVSGLVTKLAFGGDKPMADADLTNVVARCIKTEDRKMEELKSSHPFLKYAAKYWFPHTTRFHEKKSVTWDLWLQIMSGGSSPAEISWPGSLMQDVTQLMQWSIERQHYALTRYACGSDEHARFTVKNVMMSLVVDDNTEDLAIWLRAADWSSYCLNDLFQIACVFGQRRAAELLLDFGAEVSFECDGSEESHVLICGTALQAASRGGNVDMIDWLLGAGADLQADKAGSHHYTALQEASSHGYLEAVERLLAAGADVNAAPSKNGQTAIQGASRGGHVGVVERLLAAGAEVNIVAARWNGLTALTAASQRGHLGVVKLLLNAGADVNDASSTRDETCTALQIAASAGYADVVDELLAAGADIDAPSRDGRTALDFARGEEYLAILGSVVPSENAPAAWGKRKTGRGIKKDLITGSPLHTGHLCKSGFMR</sequence>
<comment type="caution">
    <text evidence="6">The sequence shown here is derived from an EMBL/GenBank/DDBJ whole genome shotgun (WGS) entry which is preliminary data.</text>
</comment>
<keyword evidence="1" id="KW-0677">Repeat</keyword>
<dbReference type="Pfam" id="PF22939">
    <property type="entry name" value="WHD_GPIID"/>
    <property type="match status" value="1"/>
</dbReference>
<keyword evidence="7" id="KW-1185">Reference proteome</keyword>
<protein>
    <submittedName>
        <fullName evidence="6">Ankyrin repeat-containing domain protein</fullName>
    </submittedName>
</protein>
<dbReference type="Pfam" id="PF00023">
    <property type="entry name" value="Ank"/>
    <property type="match status" value="1"/>
</dbReference>
<dbReference type="EMBL" id="AZHB01000026">
    <property type="protein sequence ID" value="OAA55172.1"/>
    <property type="molecule type" value="Genomic_DNA"/>
</dbReference>
<feature type="repeat" description="ANK" evidence="2">
    <location>
        <begin position="1038"/>
        <end position="1070"/>
    </location>
</feature>
<organism evidence="6 7">
    <name type="scientific">Cordyceps fumosorosea (strain ARSEF 2679)</name>
    <name type="common">Isaria fumosorosea</name>
    <dbReference type="NCBI Taxonomy" id="1081104"/>
    <lineage>
        <taxon>Eukaryota</taxon>
        <taxon>Fungi</taxon>
        <taxon>Dikarya</taxon>
        <taxon>Ascomycota</taxon>
        <taxon>Pezizomycotina</taxon>
        <taxon>Sordariomycetes</taxon>
        <taxon>Hypocreomycetidae</taxon>
        <taxon>Hypocreales</taxon>
        <taxon>Cordycipitaceae</taxon>
        <taxon>Cordyceps</taxon>
    </lineage>
</organism>
<dbReference type="SUPFAM" id="SSF48403">
    <property type="entry name" value="Ankyrin repeat"/>
    <property type="match status" value="1"/>
</dbReference>
<name>A0A167N638_CORFA</name>
<evidence type="ECO:0000259" key="5">
    <source>
        <dbReference type="Pfam" id="PF24883"/>
    </source>
</evidence>
<dbReference type="GeneID" id="30024385"/>
<dbReference type="Gene3D" id="1.25.40.20">
    <property type="entry name" value="Ankyrin repeat-containing domain"/>
    <property type="match status" value="1"/>
</dbReference>
<dbReference type="PANTHER" id="PTHR10039">
    <property type="entry name" value="AMELOGENIN"/>
    <property type="match status" value="1"/>
</dbReference>
<evidence type="ECO:0000256" key="1">
    <source>
        <dbReference type="ARBA" id="ARBA00022737"/>
    </source>
</evidence>
<feature type="domain" description="GPI inositol-deacylase winged helix" evidence="3">
    <location>
        <begin position="594"/>
        <end position="677"/>
    </location>
</feature>
<dbReference type="Pfam" id="PF24809">
    <property type="entry name" value="DUF7708"/>
    <property type="match status" value="1"/>
</dbReference>
<dbReference type="AlphaFoldDB" id="A0A167N638"/>
<feature type="repeat" description="ANK" evidence="2">
    <location>
        <begin position="1074"/>
        <end position="1106"/>
    </location>
</feature>
<proteinExistence type="predicted"/>
<dbReference type="Pfam" id="PF12796">
    <property type="entry name" value="Ank_2"/>
    <property type="match status" value="2"/>
</dbReference>
<dbReference type="PANTHER" id="PTHR10039:SF10">
    <property type="entry name" value="NACHT DOMAIN-CONTAINING PROTEIN"/>
    <property type="match status" value="1"/>
</dbReference>
<evidence type="ECO:0000259" key="3">
    <source>
        <dbReference type="Pfam" id="PF22939"/>
    </source>
</evidence>
<dbReference type="PROSITE" id="PS50297">
    <property type="entry name" value="ANK_REP_REGION"/>
    <property type="match status" value="4"/>
</dbReference>
<reference evidence="6 7" key="1">
    <citation type="journal article" date="2016" name="Genome Biol. Evol.">
        <title>Divergent and convergent evolution of fungal pathogenicity.</title>
        <authorList>
            <person name="Shang Y."/>
            <person name="Xiao G."/>
            <person name="Zheng P."/>
            <person name="Cen K."/>
            <person name="Zhan S."/>
            <person name="Wang C."/>
        </authorList>
    </citation>
    <scope>NUCLEOTIDE SEQUENCE [LARGE SCALE GENOMIC DNA]</scope>
    <source>
        <strain evidence="6 7">ARSEF 2679</strain>
    </source>
</reference>
<feature type="repeat" description="ANK" evidence="2">
    <location>
        <begin position="937"/>
        <end position="966"/>
    </location>
</feature>
<accession>A0A167N638</accession>
<keyword evidence="2" id="KW-0040">ANK repeat</keyword>